<evidence type="ECO:0000256" key="1">
    <source>
        <dbReference type="ARBA" id="ARBA00023125"/>
    </source>
</evidence>
<keyword evidence="2" id="KW-0175">Coiled coil</keyword>
<feature type="coiled-coil region" evidence="2">
    <location>
        <begin position="95"/>
        <end position="122"/>
    </location>
</feature>
<accession>A0A8S8XFN8</accession>
<comment type="caution">
    <text evidence="4">The sequence shown here is derived from an EMBL/GenBank/DDBJ whole genome shotgun (WGS) entry which is preliminary data.</text>
</comment>
<dbReference type="AlphaFoldDB" id="A0A8S8XFN8"/>
<dbReference type="SUPFAM" id="SSF46955">
    <property type="entry name" value="Putative DNA-binding domain"/>
    <property type="match status" value="1"/>
</dbReference>
<proteinExistence type="predicted"/>
<dbReference type="SMART" id="SM00422">
    <property type="entry name" value="HTH_MERR"/>
    <property type="match status" value="1"/>
</dbReference>
<keyword evidence="1" id="KW-0238">DNA-binding</keyword>
<dbReference type="Proteomes" id="UP000681075">
    <property type="component" value="Unassembled WGS sequence"/>
</dbReference>
<dbReference type="GO" id="GO:0003677">
    <property type="term" value="F:DNA binding"/>
    <property type="evidence" value="ECO:0007669"/>
    <property type="project" value="UniProtKB-KW"/>
</dbReference>
<name>A0A8S8XFN8_9PROT</name>
<evidence type="ECO:0000259" key="3">
    <source>
        <dbReference type="PROSITE" id="PS50937"/>
    </source>
</evidence>
<dbReference type="InterPro" id="IPR000551">
    <property type="entry name" value="MerR-type_HTH_dom"/>
</dbReference>
<dbReference type="Pfam" id="PF13411">
    <property type="entry name" value="MerR_1"/>
    <property type="match status" value="1"/>
</dbReference>
<feature type="domain" description="HTH merR-type" evidence="3">
    <location>
        <begin position="13"/>
        <end position="80"/>
    </location>
</feature>
<gene>
    <name evidence="4" type="ORF">TMPK1_22730</name>
</gene>
<dbReference type="Gene3D" id="1.10.1660.10">
    <property type="match status" value="1"/>
</dbReference>
<evidence type="ECO:0000313" key="4">
    <source>
        <dbReference type="EMBL" id="GIL40036.1"/>
    </source>
</evidence>
<dbReference type="EMBL" id="BOPV01000001">
    <property type="protein sequence ID" value="GIL40036.1"/>
    <property type="molecule type" value="Genomic_DNA"/>
</dbReference>
<dbReference type="InterPro" id="IPR009061">
    <property type="entry name" value="DNA-bd_dom_put_sf"/>
</dbReference>
<dbReference type="CDD" id="cd04776">
    <property type="entry name" value="HTH_GnyR"/>
    <property type="match status" value="1"/>
</dbReference>
<evidence type="ECO:0000256" key="2">
    <source>
        <dbReference type="SAM" id="Coils"/>
    </source>
</evidence>
<dbReference type="GO" id="GO:0003700">
    <property type="term" value="F:DNA-binding transcription factor activity"/>
    <property type="evidence" value="ECO:0007669"/>
    <property type="project" value="InterPro"/>
</dbReference>
<dbReference type="PANTHER" id="PTHR30204">
    <property type="entry name" value="REDOX-CYCLING DRUG-SENSING TRANSCRIPTIONAL ACTIVATOR SOXR"/>
    <property type="match status" value="1"/>
</dbReference>
<dbReference type="InterPro" id="IPR047057">
    <property type="entry name" value="MerR_fam"/>
</dbReference>
<dbReference type="PANTHER" id="PTHR30204:SF58">
    <property type="entry name" value="HTH-TYPE TRANSCRIPTIONAL REGULATOR YFMP"/>
    <property type="match status" value="1"/>
</dbReference>
<protein>
    <submittedName>
        <fullName evidence="4">Transcriptional regulator</fullName>
    </submittedName>
</protein>
<sequence length="137" mass="16187">MLMAMTNMDDDRVFQIGELAEEFGLTLRTMRFYEDYGLLRPERDGFARRYKHRDRAKLSLICRAKRLGFTLEEIKQFLELYSISDHQVGQMQYLLDRARARAAAIEQQIEDGKQTLTELREIEAQIERHLTKQSGQD</sequence>
<keyword evidence="5" id="KW-1185">Reference proteome</keyword>
<reference evidence="4" key="1">
    <citation type="submission" date="2021-02" db="EMBL/GenBank/DDBJ databases">
        <title>Genome sequence of Rhodospirillales sp. strain TMPK1 isolated from soil.</title>
        <authorList>
            <person name="Nakai R."/>
            <person name="Kusada H."/>
            <person name="Tamaki H."/>
        </authorList>
    </citation>
    <scope>NUCLEOTIDE SEQUENCE</scope>
    <source>
        <strain evidence="4">TMPK1</strain>
    </source>
</reference>
<dbReference type="PROSITE" id="PS50937">
    <property type="entry name" value="HTH_MERR_2"/>
    <property type="match status" value="1"/>
</dbReference>
<evidence type="ECO:0000313" key="5">
    <source>
        <dbReference type="Proteomes" id="UP000681075"/>
    </source>
</evidence>
<organism evidence="4 5">
    <name type="scientific">Roseiterribacter gracilis</name>
    <dbReference type="NCBI Taxonomy" id="2812848"/>
    <lineage>
        <taxon>Bacteria</taxon>
        <taxon>Pseudomonadati</taxon>
        <taxon>Pseudomonadota</taxon>
        <taxon>Alphaproteobacteria</taxon>
        <taxon>Rhodospirillales</taxon>
        <taxon>Roseiterribacteraceae</taxon>
        <taxon>Roseiterribacter</taxon>
    </lineage>
</organism>